<keyword evidence="2 6" id="KW-0698">rRNA processing</keyword>
<dbReference type="SUPFAM" id="SSF54211">
    <property type="entry name" value="Ribosomal protein S5 domain 2-like"/>
    <property type="match status" value="1"/>
</dbReference>
<protein>
    <recommendedName>
        <fullName evidence="6">Ribonuclease PH</fullName>
        <shortName evidence="6">RNase PH</shortName>
        <ecNumber evidence="6">2.7.7.56</ecNumber>
    </recommendedName>
    <alternativeName>
        <fullName evidence="6">tRNA nucleotidyltransferase</fullName>
    </alternativeName>
</protein>
<dbReference type="AlphaFoldDB" id="A0A2V1K4T9"/>
<keyword evidence="5" id="KW-0694">RNA-binding</keyword>
<proteinExistence type="inferred from homology"/>
<dbReference type="Pfam" id="PF01138">
    <property type="entry name" value="RNase_PH"/>
    <property type="match status" value="1"/>
</dbReference>
<dbReference type="InterPro" id="IPR036345">
    <property type="entry name" value="ExoRNase_PH_dom2_sf"/>
</dbReference>
<evidence type="ECO:0000313" key="9">
    <source>
        <dbReference type="EMBL" id="PWF25253.1"/>
    </source>
</evidence>
<dbReference type="Proteomes" id="UP000245212">
    <property type="component" value="Unassembled WGS sequence"/>
</dbReference>
<comment type="function">
    <text evidence="6">Phosphorolytic 3'-5' exoribonuclease that plays an important role in tRNA 3'-end maturation. Removes nucleotide residues following the 3'-CCA terminus of tRNAs; can also add nucleotides to the ends of RNA molecules by using nucleoside diphosphates as substrates, but this may not be physiologically important. Probably plays a role in initiation of 16S rRNA degradation (leading to ribosome degradation) during starvation.</text>
</comment>
<dbReference type="EC" id="2.7.7.56" evidence="6"/>
<dbReference type="InterPro" id="IPR020568">
    <property type="entry name" value="Ribosomal_Su5_D2-typ_SF"/>
</dbReference>
<dbReference type="GO" id="GO:0016075">
    <property type="term" value="P:rRNA catabolic process"/>
    <property type="evidence" value="ECO:0007669"/>
    <property type="project" value="UniProtKB-UniRule"/>
</dbReference>
<comment type="caution">
    <text evidence="9">The sequence shown here is derived from an EMBL/GenBank/DDBJ whole genome shotgun (WGS) entry which is preliminary data.</text>
</comment>
<organism evidence="9 10">
    <name type="scientific">Corticimicrobacter populi</name>
    <dbReference type="NCBI Taxonomy" id="2175229"/>
    <lineage>
        <taxon>Bacteria</taxon>
        <taxon>Pseudomonadati</taxon>
        <taxon>Pseudomonadota</taxon>
        <taxon>Betaproteobacteria</taxon>
        <taxon>Burkholderiales</taxon>
        <taxon>Alcaligenaceae</taxon>
        <taxon>Corticimicrobacter</taxon>
    </lineage>
</organism>
<dbReference type="EMBL" id="QETA01000001">
    <property type="protein sequence ID" value="PWF25253.1"/>
    <property type="molecule type" value="Genomic_DNA"/>
</dbReference>
<dbReference type="GO" id="GO:0000175">
    <property type="term" value="F:3'-5'-RNA exonuclease activity"/>
    <property type="evidence" value="ECO:0007669"/>
    <property type="project" value="UniProtKB-UniRule"/>
</dbReference>
<evidence type="ECO:0000256" key="4">
    <source>
        <dbReference type="ARBA" id="ARBA00022694"/>
    </source>
</evidence>
<dbReference type="InterPro" id="IPR050080">
    <property type="entry name" value="RNase_PH"/>
</dbReference>
<evidence type="ECO:0000256" key="1">
    <source>
        <dbReference type="ARBA" id="ARBA00006678"/>
    </source>
</evidence>
<dbReference type="Pfam" id="PF03725">
    <property type="entry name" value="RNase_PH_C"/>
    <property type="match status" value="1"/>
</dbReference>
<keyword evidence="6" id="KW-0548">Nucleotidyltransferase</keyword>
<reference evidence="10" key="1">
    <citation type="submission" date="2018-05" db="EMBL/GenBank/DDBJ databases">
        <authorList>
            <person name="Li Y."/>
        </authorList>
    </citation>
    <scope>NUCLEOTIDE SEQUENCE [LARGE SCALE GENOMIC DNA]</scope>
    <source>
        <strain evidence="10">3d-2-2</strain>
    </source>
</reference>
<accession>A0A2V1K4T9</accession>
<gene>
    <name evidence="6" type="primary">rph</name>
    <name evidence="9" type="ORF">DD235_03625</name>
</gene>
<feature type="domain" description="Exoribonuclease phosphorolytic" evidence="7">
    <location>
        <begin position="18"/>
        <end position="147"/>
    </location>
</feature>
<feature type="domain" description="Exoribonuclease phosphorolytic" evidence="8">
    <location>
        <begin position="164"/>
        <end position="229"/>
    </location>
</feature>
<dbReference type="SUPFAM" id="SSF55666">
    <property type="entry name" value="Ribonuclease PH domain 2-like"/>
    <property type="match status" value="1"/>
</dbReference>
<feature type="binding site" evidence="6">
    <location>
        <begin position="131"/>
        <end position="133"/>
    </location>
    <ligand>
        <name>phosphate</name>
        <dbReference type="ChEBI" id="CHEBI:43474"/>
        <note>substrate</note>
    </ligand>
</feature>
<dbReference type="GO" id="GO:0000049">
    <property type="term" value="F:tRNA binding"/>
    <property type="evidence" value="ECO:0007669"/>
    <property type="project" value="UniProtKB-UniRule"/>
</dbReference>
<dbReference type="GO" id="GO:0009022">
    <property type="term" value="F:tRNA nucleotidyltransferase activity"/>
    <property type="evidence" value="ECO:0007669"/>
    <property type="project" value="UniProtKB-UniRule"/>
</dbReference>
<dbReference type="Gene3D" id="3.30.230.70">
    <property type="entry name" value="GHMP Kinase, N-terminal domain"/>
    <property type="match status" value="1"/>
</dbReference>
<dbReference type="PANTHER" id="PTHR11953:SF0">
    <property type="entry name" value="EXOSOME COMPLEX COMPONENT RRP41"/>
    <property type="match status" value="1"/>
</dbReference>
<dbReference type="InterPro" id="IPR015847">
    <property type="entry name" value="ExoRNase_PH_dom2"/>
</dbReference>
<dbReference type="InterPro" id="IPR002381">
    <property type="entry name" value="RNase_PH_bac-type"/>
</dbReference>
<comment type="similarity">
    <text evidence="1 6">Belongs to the RNase PH family.</text>
</comment>
<dbReference type="InterPro" id="IPR001247">
    <property type="entry name" value="ExoRNase_PH_dom1"/>
</dbReference>
<comment type="subunit">
    <text evidence="6">Homohexameric ring arranged as a trimer of dimers.</text>
</comment>
<keyword evidence="4 6" id="KW-0819">tRNA processing</keyword>
<comment type="catalytic activity">
    <reaction evidence="6">
        <text>tRNA(n+1) + phosphate = tRNA(n) + a ribonucleoside 5'-diphosphate</text>
        <dbReference type="Rhea" id="RHEA:10628"/>
        <dbReference type="Rhea" id="RHEA-COMP:17343"/>
        <dbReference type="Rhea" id="RHEA-COMP:17344"/>
        <dbReference type="ChEBI" id="CHEBI:43474"/>
        <dbReference type="ChEBI" id="CHEBI:57930"/>
        <dbReference type="ChEBI" id="CHEBI:173114"/>
        <dbReference type="EC" id="2.7.7.56"/>
    </reaction>
</comment>
<keyword evidence="6" id="KW-0808">Transferase</keyword>
<evidence type="ECO:0000256" key="6">
    <source>
        <dbReference type="HAMAP-Rule" id="MF_00564"/>
    </source>
</evidence>
<evidence type="ECO:0000256" key="2">
    <source>
        <dbReference type="ARBA" id="ARBA00022552"/>
    </source>
</evidence>
<dbReference type="InterPro" id="IPR018336">
    <property type="entry name" value="RNase_PH_CS"/>
</dbReference>
<dbReference type="CDD" id="cd11362">
    <property type="entry name" value="RNase_PH_bact"/>
    <property type="match status" value="1"/>
</dbReference>
<evidence type="ECO:0000256" key="3">
    <source>
        <dbReference type="ARBA" id="ARBA00022555"/>
    </source>
</evidence>
<dbReference type="PROSITE" id="PS01277">
    <property type="entry name" value="RIBONUCLEASE_PH"/>
    <property type="match status" value="1"/>
</dbReference>
<sequence>MNDSTSHVRAHGRRPDALRDLSLERGFTCHAEGAVLIRMGQTHVLCTASVLDKVPPFLKGKGQGWVTAEYGMLPRATHTRGDREAAKGKQSGRTQEIQRLIGRSLRAVFDLQKLGERTLHLDCDVLQADGGTRCASITGAWLAAADAVDLLLRRGDLAESPIIDQVAAVSVGLYRGAPLLDLDYIEDSGCEADVNVVMTGQGNLVEVQGTAEGRAFSRQELDGLLDLAQGGIAQLVTQQRAHLRPFGG</sequence>
<dbReference type="InterPro" id="IPR027408">
    <property type="entry name" value="PNPase/RNase_PH_dom_sf"/>
</dbReference>
<dbReference type="PANTHER" id="PTHR11953">
    <property type="entry name" value="EXOSOME COMPLEX COMPONENT"/>
    <property type="match status" value="1"/>
</dbReference>
<keyword evidence="10" id="KW-1185">Reference proteome</keyword>
<evidence type="ECO:0000313" key="10">
    <source>
        <dbReference type="Proteomes" id="UP000245212"/>
    </source>
</evidence>
<dbReference type="FunFam" id="3.30.230.70:FF:000003">
    <property type="entry name" value="Ribonuclease PH"/>
    <property type="match status" value="1"/>
</dbReference>
<dbReference type="RefSeq" id="WP_109060654.1">
    <property type="nucleotide sequence ID" value="NZ_QETA01000001.1"/>
</dbReference>
<dbReference type="GO" id="GO:0008033">
    <property type="term" value="P:tRNA processing"/>
    <property type="evidence" value="ECO:0007669"/>
    <property type="project" value="UniProtKB-UniRule"/>
</dbReference>
<name>A0A2V1K4T9_9BURK</name>
<feature type="binding site" evidence="6">
    <location>
        <position position="93"/>
    </location>
    <ligand>
        <name>phosphate</name>
        <dbReference type="ChEBI" id="CHEBI:43474"/>
        <note>substrate</note>
    </ligand>
</feature>
<dbReference type="HAMAP" id="MF_00564">
    <property type="entry name" value="RNase_PH"/>
    <property type="match status" value="1"/>
</dbReference>
<dbReference type="NCBIfam" id="TIGR01966">
    <property type="entry name" value="RNasePH"/>
    <property type="match status" value="1"/>
</dbReference>
<keyword evidence="3 6" id="KW-0820">tRNA-binding</keyword>
<evidence type="ECO:0000256" key="5">
    <source>
        <dbReference type="ARBA" id="ARBA00022884"/>
    </source>
</evidence>
<evidence type="ECO:0000259" key="7">
    <source>
        <dbReference type="Pfam" id="PF01138"/>
    </source>
</evidence>
<dbReference type="GO" id="GO:0031125">
    <property type="term" value="P:rRNA 3'-end processing"/>
    <property type="evidence" value="ECO:0007669"/>
    <property type="project" value="UniProtKB-ARBA"/>
</dbReference>
<evidence type="ECO:0000259" key="8">
    <source>
        <dbReference type="Pfam" id="PF03725"/>
    </source>
</evidence>